<evidence type="ECO:0000256" key="5">
    <source>
        <dbReference type="ARBA" id="ARBA00022801"/>
    </source>
</evidence>
<dbReference type="Gene3D" id="2.40.440.10">
    <property type="entry name" value="L,D-transpeptidase catalytic domain-like"/>
    <property type="match status" value="1"/>
</dbReference>
<feature type="active site" description="Proton donor/acceptor" evidence="9">
    <location>
        <position position="111"/>
    </location>
</feature>
<feature type="domain" description="L,D-TPase catalytic" evidence="10">
    <location>
        <begin position="20"/>
        <end position="151"/>
    </location>
</feature>
<dbReference type="Pfam" id="PF03734">
    <property type="entry name" value="YkuD"/>
    <property type="match status" value="1"/>
</dbReference>
<evidence type="ECO:0000256" key="8">
    <source>
        <dbReference type="ARBA" id="ARBA00023316"/>
    </source>
</evidence>
<evidence type="ECO:0000256" key="1">
    <source>
        <dbReference type="ARBA" id="ARBA00004752"/>
    </source>
</evidence>
<dbReference type="SUPFAM" id="SSF141523">
    <property type="entry name" value="L,D-transpeptidase catalytic domain-like"/>
    <property type="match status" value="1"/>
</dbReference>
<dbReference type="PROSITE" id="PS52029">
    <property type="entry name" value="LD_TPASE"/>
    <property type="match status" value="1"/>
</dbReference>
<dbReference type="GO" id="GO:0018104">
    <property type="term" value="P:peptidoglycan-protein cross-linking"/>
    <property type="evidence" value="ECO:0007669"/>
    <property type="project" value="TreeGrafter"/>
</dbReference>
<evidence type="ECO:0000256" key="4">
    <source>
        <dbReference type="ARBA" id="ARBA00022679"/>
    </source>
</evidence>
<gene>
    <name evidence="11" type="ORF">K6K41_14630</name>
</gene>
<dbReference type="InterPro" id="IPR005490">
    <property type="entry name" value="LD_TPept_cat_dom"/>
</dbReference>
<evidence type="ECO:0000256" key="9">
    <source>
        <dbReference type="PROSITE-ProRule" id="PRU01373"/>
    </source>
</evidence>
<dbReference type="GO" id="GO:0071972">
    <property type="term" value="F:peptidoglycan L,D-transpeptidase activity"/>
    <property type="evidence" value="ECO:0007669"/>
    <property type="project" value="TreeGrafter"/>
</dbReference>
<dbReference type="GO" id="GO:0005576">
    <property type="term" value="C:extracellular region"/>
    <property type="evidence" value="ECO:0007669"/>
    <property type="project" value="TreeGrafter"/>
</dbReference>
<dbReference type="FunFam" id="2.40.440.10:FF:000002">
    <property type="entry name" value="L,D-transpeptidase ErfK/SrfK"/>
    <property type="match status" value="1"/>
</dbReference>
<evidence type="ECO:0000313" key="12">
    <source>
        <dbReference type="Proteomes" id="UP000825701"/>
    </source>
</evidence>
<feature type="active site" description="Nucleophile" evidence="9">
    <location>
        <position position="127"/>
    </location>
</feature>
<dbReference type="GO" id="GO:0008360">
    <property type="term" value="P:regulation of cell shape"/>
    <property type="evidence" value="ECO:0007669"/>
    <property type="project" value="UniProtKB-UniRule"/>
</dbReference>
<dbReference type="RefSeq" id="WP_261401257.1">
    <property type="nucleotide sequence ID" value="NZ_CP081869.1"/>
</dbReference>
<sequence>MSAGEARQAQGFDPSKYSAGTIVISNSERALYLVKRWGGGVVRYRVAVGKTGKRWVGRTEIVGKYVEPDWSPPAAVKRDHPHLPNFIAGGTKANPMGTRAMKLGRGQYAIHGTNRPNSIGTYASYGCIRMRNEDIAELYREVGVGTTVVVVP</sequence>
<dbReference type="InterPro" id="IPR038063">
    <property type="entry name" value="Transpep_catalytic_dom"/>
</dbReference>
<evidence type="ECO:0000313" key="11">
    <source>
        <dbReference type="EMBL" id="QZN98349.1"/>
    </source>
</evidence>
<dbReference type="PANTHER" id="PTHR30582:SF24">
    <property type="entry name" value="L,D-TRANSPEPTIDASE ERFK_SRFK-RELATED"/>
    <property type="match status" value="1"/>
</dbReference>
<dbReference type="GO" id="GO:0016757">
    <property type="term" value="F:glycosyltransferase activity"/>
    <property type="evidence" value="ECO:0007669"/>
    <property type="project" value="UniProtKB-KW"/>
</dbReference>
<evidence type="ECO:0000256" key="3">
    <source>
        <dbReference type="ARBA" id="ARBA00022676"/>
    </source>
</evidence>
<keyword evidence="4" id="KW-0808">Transferase</keyword>
<keyword evidence="12" id="KW-1185">Reference proteome</keyword>
<evidence type="ECO:0000259" key="10">
    <source>
        <dbReference type="PROSITE" id="PS52029"/>
    </source>
</evidence>
<proteinExistence type="inferred from homology"/>
<dbReference type="KEGG" id="cmet:K6K41_14630"/>
<organism evidence="11 12">
    <name type="scientific">Chenggangzhangella methanolivorans</name>
    <dbReference type="NCBI Taxonomy" id="1437009"/>
    <lineage>
        <taxon>Bacteria</taxon>
        <taxon>Pseudomonadati</taxon>
        <taxon>Pseudomonadota</taxon>
        <taxon>Alphaproteobacteria</taxon>
        <taxon>Hyphomicrobiales</taxon>
        <taxon>Methylopilaceae</taxon>
        <taxon>Chenggangzhangella</taxon>
    </lineage>
</organism>
<accession>A0A9E6R6T0</accession>
<comment type="similarity">
    <text evidence="2">Belongs to the YkuD family.</text>
</comment>
<evidence type="ECO:0000256" key="6">
    <source>
        <dbReference type="ARBA" id="ARBA00022960"/>
    </source>
</evidence>
<evidence type="ECO:0000256" key="2">
    <source>
        <dbReference type="ARBA" id="ARBA00005992"/>
    </source>
</evidence>
<keyword evidence="5" id="KW-0378">Hydrolase</keyword>
<reference evidence="11" key="1">
    <citation type="submission" date="2021-08" db="EMBL/GenBank/DDBJ databases">
        <authorList>
            <person name="Zhang H."/>
            <person name="Xu M."/>
            <person name="Yu Z."/>
            <person name="Yang L."/>
            <person name="Cai Y."/>
        </authorList>
    </citation>
    <scope>NUCLEOTIDE SEQUENCE</scope>
    <source>
        <strain evidence="11">CHL1</strain>
    </source>
</reference>
<keyword evidence="3" id="KW-0328">Glycosyltransferase</keyword>
<name>A0A9E6R6T0_9HYPH</name>
<dbReference type="CDD" id="cd16913">
    <property type="entry name" value="YkuD_like"/>
    <property type="match status" value="1"/>
</dbReference>
<dbReference type="EMBL" id="CP081869">
    <property type="protein sequence ID" value="QZN98349.1"/>
    <property type="molecule type" value="Genomic_DNA"/>
</dbReference>
<keyword evidence="8 9" id="KW-0961">Cell wall biogenesis/degradation</keyword>
<dbReference type="Proteomes" id="UP000825701">
    <property type="component" value="Chromosome"/>
</dbReference>
<keyword evidence="7 9" id="KW-0573">Peptidoglycan synthesis</keyword>
<dbReference type="GO" id="GO:0071555">
    <property type="term" value="P:cell wall organization"/>
    <property type="evidence" value="ECO:0007669"/>
    <property type="project" value="UniProtKB-UniRule"/>
</dbReference>
<protein>
    <submittedName>
        <fullName evidence="11">L,D-transpeptidase</fullName>
    </submittedName>
</protein>
<dbReference type="PANTHER" id="PTHR30582">
    <property type="entry name" value="L,D-TRANSPEPTIDASE"/>
    <property type="match status" value="1"/>
</dbReference>
<evidence type="ECO:0000256" key="7">
    <source>
        <dbReference type="ARBA" id="ARBA00022984"/>
    </source>
</evidence>
<comment type="pathway">
    <text evidence="1 9">Cell wall biogenesis; peptidoglycan biosynthesis.</text>
</comment>
<dbReference type="AlphaFoldDB" id="A0A9E6R6T0"/>
<keyword evidence="6 9" id="KW-0133">Cell shape</keyword>
<dbReference type="InterPro" id="IPR050979">
    <property type="entry name" value="LD-transpeptidase"/>
</dbReference>